<organism evidence="1 2">
    <name type="scientific">Nocardioides mesophilus</name>
    <dbReference type="NCBI Taxonomy" id="433659"/>
    <lineage>
        <taxon>Bacteria</taxon>
        <taxon>Bacillati</taxon>
        <taxon>Actinomycetota</taxon>
        <taxon>Actinomycetes</taxon>
        <taxon>Propionibacteriales</taxon>
        <taxon>Nocardioidaceae</taxon>
        <taxon>Nocardioides</taxon>
    </lineage>
</organism>
<dbReference type="InterPro" id="IPR037175">
    <property type="entry name" value="KFase_sf"/>
</dbReference>
<protein>
    <submittedName>
        <fullName evidence="1">Cyclase family protein</fullName>
    </submittedName>
</protein>
<evidence type="ECO:0000313" key="2">
    <source>
        <dbReference type="Proteomes" id="UP000515947"/>
    </source>
</evidence>
<sequence>MNAEPTEEPTVQIVDLSQDIYQGMQVYPGHLKTVVFDHASHEDTAPRFEGGFSFQTKGFMINDNGPTHVDSFSHLDPDPTAQTIDQMSLDLFYGPAVCLDVSHVGAGEDITAEHLEAAEQAVEVKVERGDILLLHTGTHGRYAGTRQYLTDFPGLGETGSQWIYERGVKTFGVDSPTPDNPTSKSYPCHMMCRAHHITHYENLTNLDQLVGRRFTFAGFPLKVIGAHGGPTRAVALLDGETA</sequence>
<dbReference type="EMBL" id="CP060713">
    <property type="protein sequence ID" value="QNN54582.1"/>
    <property type="molecule type" value="Genomic_DNA"/>
</dbReference>
<gene>
    <name evidence="1" type="ORF">H9L09_09890</name>
</gene>
<proteinExistence type="predicted"/>
<keyword evidence="2" id="KW-1185">Reference proteome</keyword>
<dbReference type="Gene3D" id="3.50.30.50">
    <property type="entry name" value="Putative cyclase"/>
    <property type="match status" value="1"/>
</dbReference>
<dbReference type="GO" id="GO:0004061">
    <property type="term" value="F:arylformamidase activity"/>
    <property type="evidence" value="ECO:0007669"/>
    <property type="project" value="InterPro"/>
</dbReference>
<reference evidence="1 2" key="1">
    <citation type="submission" date="2020-08" db="EMBL/GenBank/DDBJ databases">
        <title>Genome sequence of Nocardioides mesophilus KACC 16243T.</title>
        <authorList>
            <person name="Hyun D.-W."/>
            <person name="Bae J.-W."/>
        </authorList>
    </citation>
    <scope>NUCLEOTIDE SEQUENCE [LARGE SCALE GENOMIC DNA]</scope>
    <source>
        <strain evidence="1 2">KACC 16243</strain>
    </source>
</reference>
<dbReference type="InterPro" id="IPR007325">
    <property type="entry name" value="KFase/CYL"/>
</dbReference>
<dbReference type="RefSeq" id="WP_187580422.1">
    <property type="nucleotide sequence ID" value="NZ_CP060713.1"/>
</dbReference>
<dbReference type="AlphaFoldDB" id="A0A7G9RG57"/>
<accession>A0A7G9RG57</accession>
<dbReference type="SUPFAM" id="SSF102198">
    <property type="entry name" value="Putative cyclase"/>
    <property type="match status" value="1"/>
</dbReference>
<name>A0A7G9RG57_9ACTN</name>
<dbReference type="GO" id="GO:0019441">
    <property type="term" value="P:L-tryptophan catabolic process to kynurenine"/>
    <property type="evidence" value="ECO:0007669"/>
    <property type="project" value="InterPro"/>
</dbReference>
<evidence type="ECO:0000313" key="1">
    <source>
        <dbReference type="EMBL" id="QNN54582.1"/>
    </source>
</evidence>
<dbReference type="PANTHER" id="PTHR31118">
    <property type="entry name" value="CYCLASE-LIKE PROTEIN 2"/>
    <property type="match status" value="1"/>
</dbReference>
<dbReference type="PANTHER" id="PTHR31118:SF12">
    <property type="entry name" value="CYCLASE-LIKE PROTEIN 2"/>
    <property type="match status" value="1"/>
</dbReference>
<dbReference type="Proteomes" id="UP000515947">
    <property type="component" value="Chromosome"/>
</dbReference>
<dbReference type="Pfam" id="PF04199">
    <property type="entry name" value="Cyclase"/>
    <property type="match status" value="1"/>
</dbReference>
<dbReference type="KEGG" id="nmes:H9L09_09890"/>